<reference evidence="3" key="1">
    <citation type="journal article" date="2021" name="PeerJ">
        <title>Extensive microbial diversity within the chicken gut microbiome revealed by metagenomics and culture.</title>
        <authorList>
            <person name="Gilroy R."/>
            <person name="Ravi A."/>
            <person name="Getino M."/>
            <person name="Pursley I."/>
            <person name="Horton D.L."/>
            <person name="Alikhan N.F."/>
            <person name="Baker D."/>
            <person name="Gharbi K."/>
            <person name="Hall N."/>
            <person name="Watson M."/>
            <person name="Adriaenssens E.M."/>
            <person name="Foster-Nyarko E."/>
            <person name="Jarju S."/>
            <person name="Secka A."/>
            <person name="Antonio M."/>
            <person name="Oren A."/>
            <person name="Chaudhuri R.R."/>
            <person name="La Ragione R."/>
            <person name="Hildebrand F."/>
            <person name="Pallen M.J."/>
        </authorList>
    </citation>
    <scope>NUCLEOTIDE SEQUENCE</scope>
    <source>
        <strain evidence="3">CHK195-9823</strain>
    </source>
</reference>
<comment type="caution">
    <text evidence="3">The sequence shown here is derived from an EMBL/GenBank/DDBJ whole genome shotgun (WGS) entry which is preliminary data.</text>
</comment>
<accession>A0A9D1TEJ8</accession>
<dbReference type="NCBIfam" id="TIGR02669">
    <property type="entry name" value="SpoIID_LytB"/>
    <property type="match status" value="1"/>
</dbReference>
<dbReference type="InterPro" id="IPR013693">
    <property type="entry name" value="SpoIID/LytB_N"/>
</dbReference>
<dbReference type="Proteomes" id="UP000886814">
    <property type="component" value="Unassembled WGS sequence"/>
</dbReference>
<reference evidence="3" key="2">
    <citation type="submission" date="2021-04" db="EMBL/GenBank/DDBJ databases">
        <authorList>
            <person name="Gilroy R."/>
        </authorList>
    </citation>
    <scope>NUCLEOTIDE SEQUENCE</scope>
    <source>
        <strain evidence="3">CHK195-9823</strain>
    </source>
</reference>
<dbReference type="PANTHER" id="PTHR30032">
    <property type="entry name" value="N-ACETYLMURAMOYL-L-ALANINE AMIDASE-RELATED"/>
    <property type="match status" value="1"/>
</dbReference>
<name>A0A9D1TEJ8_9FIRM</name>
<organism evidence="3 4">
    <name type="scientific">Candidatus Blautia stercorigallinarum</name>
    <dbReference type="NCBI Taxonomy" id="2838501"/>
    <lineage>
        <taxon>Bacteria</taxon>
        <taxon>Bacillati</taxon>
        <taxon>Bacillota</taxon>
        <taxon>Clostridia</taxon>
        <taxon>Lachnospirales</taxon>
        <taxon>Lachnospiraceae</taxon>
        <taxon>Blautia</taxon>
    </lineage>
</organism>
<dbReference type="GO" id="GO:0030288">
    <property type="term" value="C:outer membrane-bounded periplasmic space"/>
    <property type="evidence" value="ECO:0007669"/>
    <property type="project" value="TreeGrafter"/>
</dbReference>
<evidence type="ECO:0000313" key="3">
    <source>
        <dbReference type="EMBL" id="HIV37829.1"/>
    </source>
</evidence>
<evidence type="ECO:0000256" key="1">
    <source>
        <dbReference type="SAM" id="Coils"/>
    </source>
</evidence>
<protein>
    <submittedName>
        <fullName evidence="3">SpoIID/LytB domain-containing protein</fullName>
    </submittedName>
</protein>
<feature type="domain" description="Sporulation stage II protein D amidase enhancer LytB N-terminal" evidence="2">
    <location>
        <begin position="195"/>
        <end position="284"/>
    </location>
</feature>
<keyword evidence="1" id="KW-0175">Coiled coil</keyword>
<proteinExistence type="predicted"/>
<dbReference type="InterPro" id="IPR013486">
    <property type="entry name" value="SpoIID/LytB"/>
</dbReference>
<gene>
    <name evidence="3" type="ORF">H9747_02335</name>
</gene>
<evidence type="ECO:0000259" key="2">
    <source>
        <dbReference type="Pfam" id="PF08486"/>
    </source>
</evidence>
<dbReference type="AlphaFoldDB" id="A0A9D1TEJ8"/>
<dbReference type="EMBL" id="DXIQ01000011">
    <property type="protein sequence ID" value="HIV37829.1"/>
    <property type="molecule type" value="Genomic_DNA"/>
</dbReference>
<evidence type="ECO:0000313" key="4">
    <source>
        <dbReference type="Proteomes" id="UP000886814"/>
    </source>
</evidence>
<sequence>MDWKEKMKWKILIILAALAGILIVWCAGKAGENSSTAESEILKEYVLKENEWASAAEAVSSLKDRLVELAENKVEEAAENVRTAVQEAETAGQEEKAAKEDEQELPIKVLIMDNGFHSYYHDGIAIEFQGTCQGSGGETYQQGETLEFTEDSSLLGEGSYTLSPGEEKACMKVTSLTRGQGAPVYRGSLTIYKDENGLRLVNTLPLEEYLYGVVPSEMPASYPEEALKAQAVCARTYACVQMMNSSLGDLGAQVDDSVSYQVYQNSGEAQASSQAVEDTAGEILLNNGSPINAYYFSTSHGQTSTDQVWAASAPSAYLQSVECTYDSQEPWYQWEVDLSLEKILENVRGMFSGVTWVSGVEMAEGGTQEGVLKLVIHTDQGDQELHSEYDIRTALAPDGLSITRQDGSQVMGSSLLPSAYFTLEEIRNAQGTLTGYKVQGGGYGHGVGMSQNGAKGMADTGKNYQEILTYFYKDVEIGNINDVVNPEES</sequence>
<dbReference type="PANTHER" id="PTHR30032:SF4">
    <property type="entry name" value="AMIDASE ENHANCER"/>
    <property type="match status" value="1"/>
</dbReference>
<feature type="coiled-coil region" evidence="1">
    <location>
        <begin position="59"/>
        <end position="94"/>
    </location>
</feature>
<dbReference type="Pfam" id="PF08486">
    <property type="entry name" value="SpoIID"/>
    <property type="match status" value="1"/>
</dbReference>
<dbReference type="GO" id="GO:0030435">
    <property type="term" value="P:sporulation resulting in formation of a cellular spore"/>
    <property type="evidence" value="ECO:0007669"/>
    <property type="project" value="InterPro"/>
</dbReference>
<dbReference type="InterPro" id="IPR051922">
    <property type="entry name" value="Bact_Sporulation_Assoc"/>
</dbReference>